<dbReference type="AlphaFoldDB" id="W1IV35"/>
<dbReference type="RefSeq" id="WP_038234342.1">
    <property type="nucleotide sequence ID" value="NZ_CAWLWS010000002.1"/>
</dbReference>
<dbReference type="GO" id="GO:0003677">
    <property type="term" value="F:DNA binding"/>
    <property type="evidence" value="ECO:0007669"/>
    <property type="project" value="InterPro"/>
</dbReference>
<dbReference type="InterPro" id="IPR001387">
    <property type="entry name" value="Cro/C1-type_HTH"/>
</dbReference>
<feature type="domain" description="HTH cro/C1-type" evidence="1">
    <location>
        <begin position="9"/>
        <end position="65"/>
    </location>
</feature>
<protein>
    <recommendedName>
        <fullName evidence="1">HTH cro/C1-type domain-containing protein</fullName>
    </recommendedName>
</protein>
<reference evidence="2" key="1">
    <citation type="submission" date="2013-11" db="EMBL/GenBank/DDBJ databases">
        <title>Draft genome sequence and annotation of the entomopathogenic bacteria, Xenorhabdus cabanillasi strain JM26 and Xenorhabdus szentirmai strain DSM 16338.</title>
        <authorList>
            <person name="Gualtieri M."/>
            <person name="Ogier J.C."/>
            <person name="Pages S."/>
            <person name="Givaudan A."/>
            <person name="Gaudriault S."/>
        </authorList>
    </citation>
    <scope>NUCLEOTIDE SEQUENCE [LARGE SCALE GENOMIC DNA]</scope>
    <source>
        <strain evidence="2">DSM 16338</strain>
    </source>
</reference>
<dbReference type="OrthoDB" id="7859023at2"/>
<organism evidence="2 3">
    <name type="scientific">Xenorhabdus szentirmaii DSM 16338</name>
    <dbReference type="NCBI Taxonomy" id="1427518"/>
    <lineage>
        <taxon>Bacteria</taxon>
        <taxon>Pseudomonadati</taxon>
        <taxon>Pseudomonadota</taxon>
        <taxon>Gammaproteobacteria</taxon>
        <taxon>Enterobacterales</taxon>
        <taxon>Morganellaceae</taxon>
        <taxon>Xenorhabdus</taxon>
    </lineage>
</organism>
<evidence type="ECO:0000313" key="2">
    <source>
        <dbReference type="EMBL" id="CDL81070.1"/>
    </source>
</evidence>
<proteinExistence type="predicted"/>
<name>W1IV35_9GAMM</name>
<dbReference type="SMART" id="SM00530">
    <property type="entry name" value="HTH_XRE"/>
    <property type="match status" value="1"/>
</dbReference>
<dbReference type="CDD" id="cd00093">
    <property type="entry name" value="HTH_XRE"/>
    <property type="match status" value="1"/>
</dbReference>
<evidence type="ECO:0000313" key="3">
    <source>
        <dbReference type="Proteomes" id="UP000019202"/>
    </source>
</evidence>
<keyword evidence="3" id="KW-1185">Reference proteome</keyword>
<dbReference type="SUPFAM" id="SSF47413">
    <property type="entry name" value="lambda repressor-like DNA-binding domains"/>
    <property type="match status" value="1"/>
</dbReference>
<dbReference type="Gene3D" id="1.10.260.40">
    <property type="entry name" value="lambda repressor-like DNA-binding domains"/>
    <property type="match status" value="1"/>
</dbReference>
<dbReference type="Proteomes" id="UP000019202">
    <property type="component" value="Unassembled WGS sequence"/>
</dbReference>
<dbReference type="InterPro" id="IPR010982">
    <property type="entry name" value="Lambda_DNA-bd_dom_sf"/>
</dbReference>
<dbReference type="STRING" id="1427518.XSR1_100113"/>
<gene>
    <name evidence="2" type="ORF">XSR1_100113</name>
</gene>
<evidence type="ECO:0000259" key="1">
    <source>
        <dbReference type="SMART" id="SM00530"/>
    </source>
</evidence>
<comment type="caution">
    <text evidence="2">The sequence shown here is derived from an EMBL/GenBank/DDBJ whole genome shotgun (WGS) entry which is preliminary data.</text>
</comment>
<dbReference type="EMBL" id="CBXF010000002">
    <property type="protein sequence ID" value="CDL81070.1"/>
    <property type="molecule type" value="Genomic_DNA"/>
</dbReference>
<accession>W1IV35</accession>
<sequence length="128" mass="13897">MSKNVIGDFLTAAIIASGKSQAQIAEEVGYSAHNNISMLKSGKMLFPPEKIPAFAKALNLDEGVLFRVVMQTRYPDIFGIYIRNSDVLSADEAQVLNAYRKFRGSEITDSAAATMKADEFIKSGTSQG</sequence>